<evidence type="ECO:0000313" key="3">
    <source>
        <dbReference type="Proteomes" id="UP000219573"/>
    </source>
</evidence>
<keyword evidence="3" id="KW-1185">Reference proteome</keyword>
<keyword evidence="1" id="KW-1133">Transmembrane helix</keyword>
<dbReference type="Gene3D" id="1.20.1640.10">
    <property type="entry name" value="Multidrug efflux transporter AcrB transmembrane domain"/>
    <property type="match status" value="2"/>
</dbReference>
<dbReference type="SUPFAM" id="SSF82693">
    <property type="entry name" value="Multidrug efflux transporter AcrB pore domain, PN1, PN2, PC1 and PC2 subdomains"/>
    <property type="match status" value="3"/>
</dbReference>
<dbReference type="InterPro" id="IPR001036">
    <property type="entry name" value="Acrflvin-R"/>
</dbReference>
<keyword evidence="1" id="KW-0812">Transmembrane</keyword>
<sequence>MKLSDFSIDRPIAITMFVLLVVLIGGVSFTRLGVDLLPDLDLPYVVVQTQYNGASPEEVEDSLTDPLEETVATVEGLDKIHSTSKEGVSTIILEFDWGADIDNAKNDVRDKVDMVKDALPDGADEPIIMQFDPANEPIVRIAMSGSNLTYLKQLAEDKFETQLEKISGVAAVDIVGGLDREIQIKVNQEKLNGYGLTLDDISSSIKSSNLNMSVGEVDDGTKKLSLKGEGEFQSVDEIRAIQLISSSGQKINLSDIAVVEDTHAEIKQYSYLKGKRSITLGVKKQNDANTVEVADEVNKQIEKLKQEVPENIEVKVISDTSEFIKDSIASVQQNFFMGGILAVIILFLFLRNIRTTVIISTAIPTSVIATLAMMYFGGLTLNNLTLGGLSLGIGMLLDNSVVVLENIYRHHHEGLGRVQAAKEGTAEVGIAIFASTMTTVIVFLPMLFVEGIAGVIFTPMSKTIAFSLLASLVIALTFIPMLSSKLLRVEVDESKNKRGVITKAYQKLLKVSLKWRYAIALSLIVILVLFAFGLKSKLIPLQVEFMPQSDRGTVNLYFELAQGTKLENTNEFIKEMKHKIDDIPEIESFSSEVGSNSNSYEGEIEVDLVDLEDRERSVTEIAEVIRTRLKDVAGAKINVVPQTSMMGRQGKGGSAINVNVQGPDLDTLLALAKRIEGEIEATEGTRNIAITPKASKPELEIIPKENLAKELGITKQQLFNTLDTAIDGAEVSKYKENGKEYDIRLKLFDDETNSVNKLLNIKINSPQGGLVPLSQIAKIRYATGPNAIEREEQERKFTISTDTHNRSLGAVLGDIQGRLAKLDLPAGYSINYQGDAGDMAESFQELGKAMILAIILVYMVMAAQFESLVHPFIIMFTVPVSLVGAISALAITGVPLSINGFIGIIMLAGIVVNNGIVLVDYINTRREYEDREQAILNAGPIRLRPVMMTSLTTILAMIPLALGIGAGAEMQQSMAIVVIGGLSLATVLTLVIVPVIYDIMEDLSQLVMNFLRKILHGDEETEIKA</sequence>
<dbReference type="SUPFAM" id="SSF82866">
    <property type="entry name" value="Multidrug efflux transporter AcrB transmembrane domain"/>
    <property type="match status" value="2"/>
</dbReference>
<evidence type="ECO:0000313" key="2">
    <source>
        <dbReference type="EMBL" id="SNY33696.1"/>
    </source>
</evidence>
<name>A0A285HFT1_9FIRM</name>
<feature type="transmembrane region" description="Helical" evidence="1">
    <location>
        <begin position="388"/>
        <end position="408"/>
    </location>
</feature>
<feature type="transmembrane region" description="Helical" evidence="1">
    <location>
        <begin position="463"/>
        <end position="482"/>
    </location>
</feature>
<dbReference type="PRINTS" id="PR00702">
    <property type="entry name" value="ACRIFLAVINRP"/>
</dbReference>
<feature type="transmembrane region" description="Helical" evidence="1">
    <location>
        <begin position="334"/>
        <end position="350"/>
    </location>
</feature>
<dbReference type="Pfam" id="PF00873">
    <property type="entry name" value="ACR_tran"/>
    <property type="match status" value="1"/>
</dbReference>
<organism evidence="2 3">
    <name type="scientific">Orenia metallireducens</name>
    <dbReference type="NCBI Taxonomy" id="1413210"/>
    <lineage>
        <taxon>Bacteria</taxon>
        <taxon>Bacillati</taxon>
        <taxon>Bacillota</taxon>
        <taxon>Clostridia</taxon>
        <taxon>Halanaerobiales</taxon>
        <taxon>Halobacteroidaceae</taxon>
        <taxon>Orenia</taxon>
    </lineage>
</organism>
<gene>
    <name evidence="2" type="ORF">SAMN06265827_11757</name>
</gene>
<dbReference type="Gene3D" id="3.30.2090.10">
    <property type="entry name" value="Multidrug efflux transporter AcrB TolC docking domain, DN and DC subdomains"/>
    <property type="match status" value="2"/>
</dbReference>
<dbReference type="Gene3D" id="3.30.70.1320">
    <property type="entry name" value="Multidrug efflux transporter AcrB pore domain like"/>
    <property type="match status" value="1"/>
</dbReference>
<reference evidence="3" key="1">
    <citation type="submission" date="2017-09" db="EMBL/GenBank/DDBJ databases">
        <authorList>
            <person name="Varghese N."/>
            <person name="Submissions S."/>
        </authorList>
    </citation>
    <scope>NUCLEOTIDE SEQUENCE [LARGE SCALE GENOMIC DNA]</scope>
    <source>
        <strain evidence="3">MSL47</strain>
    </source>
</reference>
<dbReference type="EMBL" id="OBDZ01000017">
    <property type="protein sequence ID" value="SNY33696.1"/>
    <property type="molecule type" value="Genomic_DNA"/>
</dbReference>
<dbReference type="GO" id="GO:0005886">
    <property type="term" value="C:plasma membrane"/>
    <property type="evidence" value="ECO:0007669"/>
    <property type="project" value="TreeGrafter"/>
</dbReference>
<feature type="transmembrane region" description="Helical" evidence="1">
    <location>
        <begin position="515"/>
        <end position="534"/>
    </location>
</feature>
<evidence type="ECO:0000256" key="1">
    <source>
        <dbReference type="SAM" id="Phobius"/>
    </source>
</evidence>
<keyword evidence="1" id="KW-0472">Membrane</keyword>
<feature type="transmembrane region" description="Helical" evidence="1">
    <location>
        <begin position="428"/>
        <end position="457"/>
    </location>
</feature>
<dbReference type="SUPFAM" id="SSF82714">
    <property type="entry name" value="Multidrug efflux transporter AcrB TolC docking domain, DN and DC subdomains"/>
    <property type="match status" value="2"/>
</dbReference>
<dbReference type="OrthoDB" id="9757876at2"/>
<dbReference type="PANTHER" id="PTHR32063:SF0">
    <property type="entry name" value="SWARMING MOTILITY PROTEIN SWRC"/>
    <property type="match status" value="1"/>
</dbReference>
<protein>
    <submittedName>
        <fullName evidence="2">Hydrophobic/amphiphilic exporter-1, HAE1 family</fullName>
    </submittedName>
</protein>
<dbReference type="PANTHER" id="PTHR32063">
    <property type="match status" value="1"/>
</dbReference>
<feature type="transmembrane region" description="Helical" evidence="1">
    <location>
        <begin position="872"/>
        <end position="894"/>
    </location>
</feature>
<feature type="transmembrane region" description="Helical" evidence="1">
    <location>
        <begin position="943"/>
        <end position="968"/>
    </location>
</feature>
<dbReference type="Gene3D" id="3.30.70.1430">
    <property type="entry name" value="Multidrug efflux transporter AcrB pore domain"/>
    <property type="match status" value="2"/>
</dbReference>
<dbReference type="AlphaFoldDB" id="A0A285HFT1"/>
<feature type="transmembrane region" description="Helical" evidence="1">
    <location>
        <begin position="12"/>
        <end position="34"/>
    </location>
</feature>
<proteinExistence type="predicted"/>
<dbReference type="InterPro" id="IPR027463">
    <property type="entry name" value="AcrB_DN_DC_subdom"/>
</dbReference>
<dbReference type="RefSeq" id="WP_097018355.1">
    <property type="nucleotide sequence ID" value="NZ_OBDZ01000017.1"/>
</dbReference>
<accession>A0A285HFT1</accession>
<feature type="transmembrane region" description="Helical" evidence="1">
    <location>
        <begin position="357"/>
        <end position="376"/>
    </location>
</feature>
<dbReference type="Gene3D" id="3.30.70.1440">
    <property type="entry name" value="Multidrug efflux transporter AcrB pore domain"/>
    <property type="match status" value="1"/>
</dbReference>
<dbReference type="STRING" id="1413210.U472_10955"/>
<feature type="transmembrane region" description="Helical" evidence="1">
    <location>
        <begin position="974"/>
        <end position="997"/>
    </location>
</feature>
<dbReference type="GO" id="GO:0042910">
    <property type="term" value="F:xenobiotic transmembrane transporter activity"/>
    <property type="evidence" value="ECO:0007669"/>
    <property type="project" value="TreeGrafter"/>
</dbReference>
<feature type="transmembrane region" description="Helical" evidence="1">
    <location>
        <begin position="900"/>
        <end position="922"/>
    </location>
</feature>
<dbReference type="Proteomes" id="UP000219573">
    <property type="component" value="Unassembled WGS sequence"/>
</dbReference>